<dbReference type="SUPFAM" id="SSF55874">
    <property type="entry name" value="ATPase domain of HSP90 chaperone/DNA topoisomerase II/histidine kinase"/>
    <property type="match status" value="1"/>
</dbReference>
<feature type="compositionally biased region" description="Basic and acidic residues" evidence="6">
    <location>
        <begin position="817"/>
        <end position="845"/>
    </location>
</feature>
<dbReference type="RefSeq" id="WP_189192672.1">
    <property type="nucleotide sequence ID" value="NZ_BMMM01000036.1"/>
</dbReference>
<dbReference type="EMBL" id="BMMM01000036">
    <property type="protein sequence ID" value="GGN96593.1"/>
    <property type="molecule type" value="Genomic_DNA"/>
</dbReference>
<dbReference type="Proteomes" id="UP000600365">
    <property type="component" value="Unassembled WGS sequence"/>
</dbReference>
<evidence type="ECO:0000256" key="7">
    <source>
        <dbReference type="SAM" id="Phobius"/>
    </source>
</evidence>
<accession>A0A918DAH6</accession>
<dbReference type="InterPro" id="IPR050428">
    <property type="entry name" value="TCS_sensor_his_kinase"/>
</dbReference>
<protein>
    <recommendedName>
        <fullName evidence="2">histidine kinase</fullName>
        <ecNumber evidence="2">2.7.13.3</ecNumber>
    </recommendedName>
</protein>
<sequence length="845" mass="90173">MVCLTGLGGYTAASLVNEHVQLQADADHVSSVARPVQEVLARLQDERRLTAVWQANRTGSAREDLDAARKKTDATVSDFRRRISAPDTAALNRRVQALDGALESLTDRRDAVDARTLSASGSFAYFTAGVSQCLALLTEAVRSADGELGRGGTATVALAQSTEMLAREDALLSGSLSVRRISVTDRARFGQYLAGQQASRAYLITRDLPGTAATQYGHITSSAQWTTLGAVERAVTGGQGTSLPKQATSWTTAAGSVVGSSRTLAASSLDSLADRADDRADELLLAALMGSAVTLAVVAGAAVLAGRARRSTLGRLAELQEETQQWAMRRLPETLARIERGERVDPIALVPFRPQATDQIGQLATDIDQLVRVAAHSTMRQSQGRQGTEKVVGQLIRRAQTLIHRLIKLLDDLERKHEDSDLLKDIFQVDHLATRVRRHTENLLILSGAPPGRRTTPPTSITDVMRGAVAETEQYTRVRVKNTPADRRMALASRAVGDVTHLLAELIENGTSFSPPHTQVTVSATRVAKGLAVHVEDQGLGIKPEQLGHANELLANPPRIDITALGEDPRLGHFVVAQLAERHGIRVVLRESDYGGTLALVVLPAALLEVVPSPVLDQLQSAAVTTGRAVVEDPSLTSASERAYTRQDVLPSVSAGALDEVVTHSPVPDHSGFPDYGGAGLLPPASGHHELPASESAGWTPRESDPPLSRSGPRAGSTEHPAESSREPAEVPGPELPRRQRPPARPEPSRATAAPDTKPLHTLDVPEVLPQRVKGANLARELRREAAALQDPAVGESHNAFLSPEAAARAMSAIDAGLRRAGTDDERHGPYARQDESADPSASER</sequence>
<reference evidence="9 10" key="1">
    <citation type="journal article" date="2014" name="Int. J. Syst. Evol. Microbiol.">
        <title>Complete genome sequence of Corynebacterium casei LMG S-19264T (=DSM 44701T), isolated from a smear-ripened cheese.</title>
        <authorList>
            <consortium name="US DOE Joint Genome Institute (JGI-PGF)"/>
            <person name="Walter F."/>
            <person name="Albersmeier A."/>
            <person name="Kalinowski J."/>
            <person name="Ruckert C."/>
        </authorList>
    </citation>
    <scope>NUCLEOTIDE SEQUENCE [LARGE SCALE GENOMIC DNA]</scope>
    <source>
        <strain evidence="9 10">CGMCC 4.7111</strain>
    </source>
</reference>
<evidence type="ECO:0000313" key="9">
    <source>
        <dbReference type="EMBL" id="GGN96593.1"/>
    </source>
</evidence>
<dbReference type="GO" id="GO:0005886">
    <property type="term" value="C:plasma membrane"/>
    <property type="evidence" value="ECO:0007669"/>
    <property type="project" value="TreeGrafter"/>
</dbReference>
<name>A0A918DAH6_9ACTN</name>
<dbReference type="PROSITE" id="PS50906">
    <property type="entry name" value="NIT"/>
    <property type="match status" value="1"/>
</dbReference>
<keyword evidence="7" id="KW-0812">Transmembrane</keyword>
<dbReference type="InterPro" id="IPR010910">
    <property type="entry name" value="Nitrate/nitrite_sensing_bac"/>
</dbReference>
<keyword evidence="7" id="KW-1133">Transmembrane helix</keyword>
<feature type="compositionally biased region" description="Basic and acidic residues" evidence="6">
    <location>
        <begin position="720"/>
        <end position="729"/>
    </location>
</feature>
<comment type="caution">
    <text evidence="9">The sequence shown here is derived from an EMBL/GenBank/DDBJ whole genome shotgun (WGS) entry which is preliminary data.</text>
</comment>
<feature type="region of interest" description="Disordered" evidence="6">
    <location>
        <begin position="663"/>
        <end position="772"/>
    </location>
</feature>
<evidence type="ECO:0000256" key="3">
    <source>
        <dbReference type="ARBA" id="ARBA00022553"/>
    </source>
</evidence>
<dbReference type="Pfam" id="PF08376">
    <property type="entry name" value="NIT"/>
    <property type="match status" value="1"/>
</dbReference>
<evidence type="ECO:0000256" key="2">
    <source>
        <dbReference type="ARBA" id="ARBA00012438"/>
    </source>
</evidence>
<comment type="catalytic activity">
    <reaction evidence="1">
        <text>ATP + protein L-histidine = ADP + protein N-phospho-L-histidine.</text>
        <dbReference type="EC" id="2.7.13.3"/>
    </reaction>
</comment>
<proteinExistence type="predicted"/>
<evidence type="ECO:0000256" key="5">
    <source>
        <dbReference type="ARBA" id="ARBA00022777"/>
    </source>
</evidence>
<dbReference type="InterPro" id="IPR003594">
    <property type="entry name" value="HATPase_dom"/>
</dbReference>
<evidence type="ECO:0000259" key="8">
    <source>
        <dbReference type="PROSITE" id="PS50906"/>
    </source>
</evidence>
<dbReference type="GO" id="GO:0004673">
    <property type="term" value="F:protein histidine kinase activity"/>
    <property type="evidence" value="ECO:0007669"/>
    <property type="project" value="UniProtKB-EC"/>
</dbReference>
<dbReference type="EC" id="2.7.13.3" evidence="2"/>
<feature type="region of interest" description="Disordered" evidence="6">
    <location>
        <begin position="813"/>
        <end position="845"/>
    </location>
</feature>
<dbReference type="GO" id="GO:0000160">
    <property type="term" value="P:phosphorelay signal transduction system"/>
    <property type="evidence" value="ECO:0007669"/>
    <property type="project" value="TreeGrafter"/>
</dbReference>
<keyword evidence="4" id="KW-0808">Transferase</keyword>
<dbReference type="PANTHER" id="PTHR45436">
    <property type="entry name" value="SENSOR HISTIDINE KINASE YKOH"/>
    <property type="match status" value="1"/>
</dbReference>
<evidence type="ECO:0000313" key="10">
    <source>
        <dbReference type="Proteomes" id="UP000600365"/>
    </source>
</evidence>
<dbReference type="AlphaFoldDB" id="A0A918DAH6"/>
<gene>
    <name evidence="9" type="ORF">GCM10011579_098220</name>
</gene>
<evidence type="ECO:0000256" key="6">
    <source>
        <dbReference type="SAM" id="MobiDB-lite"/>
    </source>
</evidence>
<dbReference type="Pfam" id="PF02518">
    <property type="entry name" value="HATPase_c"/>
    <property type="match status" value="1"/>
</dbReference>
<dbReference type="InterPro" id="IPR036890">
    <property type="entry name" value="HATPase_C_sf"/>
</dbReference>
<keyword evidence="7" id="KW-0472">Membrane</keyword>
<dbReference type="InterPro" id="IPR013587">
    <property type="entry name" value="Nitrate/nitrite_sensing"/>
</dbReference>
<keyword evidence="5 9" id="KW-0418">Kinase</keyword>
<feature type="domain" description="NIT" evidence="8">
    <location>
        <begin position="34"/>
        <end position="279"/>
    </location>
</feature>
<evidence type="ECO:0000256" key="1">
    <source>
        <dbReference type="ARBA" id="ARBA00000085"/>
    </source>
</evidence>
<feature type="transmembrane region" description="Helical" evidence="7">
    <location>
        <begin position="283"/>
        <end position="305"/>
    </location>
</feature>
<evidence type="ECO:0000256" key="4">
    <source>
        <dbReference type="ARBA" id="ARBA00022679"/>
    </source>
</evidence>
<keyword evidence="3" id="KW-0597">Phosphoprotein</keyword>
<dbReference type="Gene3D" id="3.30.565.10">
    <property type="entry name" value="Histidine kinase-like ATPase, C-terminal domain"/>
    <property type="match status" value="1"/>
</dbReference>
<keyword evidence="10" id="KW-1185">Reference proteome</keyword>
<organism evidence="9 10">
    <name type="scientific">Streptomyces albiflavescens</name>
    <dbReference type="NCBI Taxonomy" id="1623582"/>
    <lineage>
        <taxon>Bacteria</taxon>
        <taxon>Bacillati</taxon>
        <taxon>Actinomycetota</taxon>
        <taxon>Actinomycetes</taxon>
        <taxon>Kitasatosporales</taxon>
        <taxon>Streptomycetaceae</taxon>
        <taxon>Streptomyces</taxon>
    </lineage>
</organism>
<dbReference type="PANTHER" id="PTHR45436:SF5">
    <property type="entry name" value="SENSOR HISTIDINE KINASE TRCS"/>
    <property type="match status" value="1"/>
</dbReference>